<dbReference type="NCBIfam" id="TIGR00050">
    <property type="entry name" value="rRNA_methyl_1"/>
    <property type="match status" value="1"/>
</dbReference>
<dbReference type="InterPro" id="IPR029028">
    <property type="entry name" value="Alpha/beta_knot_MTases"/>
</dbReference>
<sequence>MAGTDQTRDPLLGGPAIILIEPQMGENIGTAARAMLNCGLTDLRLVRPRDGWPNPKAVPTASGADAVLDHVRVFERTEDAIADLGAVYATTARLRDQLKPVVTPRRAAVEMRAHHAAGIGAGILFGPERTGMTNDDVALADAVVNVPLNPAFSSLNLAQAVLLVSYEWFTAGDATPERRLDYEEDAPPASKEQLVNMFEHLEEALDAGNFFRVPEKKPSMQRNIRAFLQRARLSEQEVRTLHGMIVALSGRRKGGEP</sequence>
<evidence type="ECO:0000256" key="4">
    <source>
        <dbReference type="ARBA" id="ARBA00022691"/>
    </source>
</evidence>
<dbReference type="GO" id="GO:0003723">
    <property type="term" value="F:RNA binding"/>
    <property type="evidence" value="ECO:0007669"/>
    <property type="project" value="InterPro"/>
</dbReference>
<evidence type="ECO:0000313" key="7">
    <source>
        <dbReference type="EMBL" id="MBW8728485.1"/>
    </source>
</evidence>
<dbReference type="InterPro" id="IPR004384">
    <property type="entry name" value="RNA_MeTrfase_TrmJ/LasT"/>
</dbReference>
<protein>
    <recommendedName>
        <fullName evidence="5">tRNA (cytidine/uridine-2'-O-)-methyltransferase TrmJ</fullName>
        <ecNumber evidence="5">2.1.1.200</ecNumber>
    </recommendedName>
    <alternativeName>
        <fullName evidence="5">tRNA (cytidine(32)/uridine(32)-2'-O)-methyltransferase</fullName>
    </alternativeName>
    <alternativeName>
        <fullName evidence="5">tRNA Cm32/Um32 methyltransferase</fullName>
    </alternativeName>
</protein>
<dbReference type="EMBL" id="JAEKLZ010000414">
    <property type="protein sequence ID" value="MBW8728485.1"/>
    <property type="molecule type" value="Genomic_DNA"/>
</dbReference>
<comment type="caution">
    <text evidence="7">The sequence shown here is derived from an EMBL/GenBank/DDBJ whole genome shotgun (WGS) entry which is preliminary data.</text>
</comment>
<keyword evidence="5" id="KW-0819">tRNA processing</keyword>
<accession>A0A952FSH9</accession>
<dbReference type="SUPFAM" id="SSF75217">
    <property type="entry name" value="alpha/beta knot"/>
    <property type="match status" value="1"/>
</dbReference>
<comment type="catalytic activity">
    <reaction evidence="5">
        <text>cytidine(32) in tRNA + S-adenosyl-L-methionine = 2'-O-methylcytidine(32) in tRNA + S-adenosyl-L-homocysteine + H(+)</text>
        <dbReference type="Rhea" id="RHEA:42932"/>
        <dbReference type="Rhea" id="RHEA-COMP:10288"/>
        <dbReference type="Rhea" id="RHEA-COMP:10289"/>
        <dbReference type="ChEBI" id="CHEBI:15378"/>
        <dbReference type="ChEBI" id="CHEBI:57856"/>
        <dbReference type="ChEBI" id="CHEBI:59789"/>
        <dbReference type="ChEBI" id="CHEBI:74495"/>
        <dbReference type="ChEBI" id="CHEBI:82748"/>
        <dbReference type="EC" id="2.1.1.200"/>
    </reaction>
</comment>
<comment type="subcellular location">
    <subcellularLocation>
        <location evidence="5">Cytoplasm</location>
    </subcellularLocation>
</comment>
<keyword evidence="5" id="KW-0963">Cytoplasm</keyword>
<evidence type="ECO:0000313" key="8">
    <source>
        <dbReference type="Proteomes" id="UP000700706"/>
    </source>
</evidence>
<dbReference type="EC" id="2.1.1.200" evidence="5"/>
<dbReference type="GO" id="GO:0002128">
    <property type="term" value="P:tRNA nucleoside ribose methylation"/>
    <property type="evidence" value="ECO:0007669"/>
    <property type="project" value="TreeGrafter"/>
</dbReference>
<comment type="function">
    <text evidence="5">Catalyzes the formation of 2'O-methylated cytidine (Cm32) or 2'O-methylated uridine (Um32) at position 32 in tRNA.</text>
</comment>
<comment type="subunit">
    <text evidence="5">Homodimer.</text>
</comment>
<dbReference type="PANTHER" id="PTHR42786">
    <property type="entry name" value="TRNA/RRNA METHYLTRANSFERASE"/>
    <property type="match status" value="1"/>
</dbReference>
<evidence type="ECO:0000259" key="6">
    <source>
        <dbReference type="Pfam" id="PF00588"/>
    </source>
</evidence>
<keyword evidence="4 5" id="KW-0949">S-adenosyl-L-methionine</keyword>
<dbReference type="InterPro" id="IPR029026">
    <property type="entry name" value="tRNA_m1G_MTases_N"/>
</dbReference>
<dbReference type="Proteomes" id="UP000700706">
    <property type="component" value="Unassembled WGS sequence"/>
</dbReference>
<dbReference type="GO" id="GO:0005829">
    <property type="term" value="C:cytosol"/>
    <property type="evidence" value="ECO:0007669"/>
    <property type="project" value="TreeGrafter"/>
</dbReference>
<evidence type="ECO:0000256" key="3">
    <source>
        <dbReference type="ARBA" id="ARBA00022679"/>
    </source>
</evidence>
<evidence type="ECO:0000256" key="5">
    <source>
        <dbReference type="RuleBase" id="RU362024"/>
    </source>
</evidence>
<dbReference type="Gene3D" id="3.40.1280.10">
    <property type="match status" value="1"/>
</dbReference>
<name>A0A952FSH9_9PROT</name>
<dbReference type="AlphaFoldDB" id="A0A952FSH9"/>
<dbReference type="InterPro" id="IPR001537">
    <property type="entry name" value="SpoU_MeTrfase"/>
</dbReference>
<gene>
    <name evidence="5" type="primary">trmJ</name>
    <name evidence="7" type="ORF">JF625_25500</name>
</gene>
<feature type="domain" description="tRNA/rRNA methyltransferase SpoU type" evidence="6">
    <location>
        <begin position="16"/>
        <end position="166"/>
    </location>
</feature>
<comment type="catalytic activity">
    <reaction evidence="5">
        <text>uridine(32) in tRNA + S-adenosyl-L-methionine = 2'-O-methyluridine(32) in tRNA + S-adenosyl-L-homocysteine + H(+)</text>
        <dbReference type="Rhea" id="RHEA:42936"/>
        <dbReference type="Rhea" id="RHEA-COMP:10107"/>
        <dbReference type="Rhea" id="RHEA-COMP:10290"/>
        <dbReference type="ChEBI" id="CHEBI:15378"/>
        <dbReference type="ChEBI" id="CHEBI:57856"/>
        <dbReference type="ChEBI" id="CHEBI:59789"/>
        <dbReference type="ChEBI" id="CHEBI:65315"/>
        <dbReference type="ChEBI" id="CHEBI:74478"/>
        <dbReference type="EC" id="2.1.1.200"/>
    </reaction>
</comment>
<dbReference type="CDD" id="cd18093">
    <property type="entry name" value="SpoU-like_TrmJ"/>
    <property type="match status" value="1"/>
</dbReference>
<keyword evidence="2 5" id="KW-0489">Methyltransferase</keyword>
<reference evidence="7" key="1">
    <citation type="submission" date="2020-06" db="EMBL/GenBank/DDBJ databases">
        <title>Stable isotope informed genome-resolved metagenomics uncovers potential trophic interactions in rhizosphere soil.</title>
        <authorList>
            <person name="Starr E.P."/>
            <person name="Shi S."/>
            <person name="Blazewicz S.J."/>
            <person name="Koch B.J."/>
            <person name="Probst A.J."/>
            <person name="Hungate B.A."/>
            <person name="Pett-Ridge J."/>
            <person name="Firestone M.K."/>
            <person name="Banfield J.F."/>
        </authorList>
    </citation>
    <scope>NUCLEOTIDE SEQUENCE</scope>
    <source>
        <strain evidence="7">YM_69_17</strain>
    </source>
</reference>
<organism evidence="7 8">
    <name type="scientific">Inquilinus limosus</name>
    <dbReference type="NCBI Taxonomy" id="171674"/>
    <lineage>
        <taxon>Bacteria</taxon>
        <taxon>Pseudomonadati</taxon>
        <taxon>Pseudomonadota</taxon>
        <taxon>Alphaproteobacteria</taxon>
        <taxon>Rhodospirillales</taxon>
        <taxon>Rhodospirillaceae</taxon>
        <taxon>Inquilinus</taxon>
    </lineage>
</organism>
<dbReference type="GO" id="GO:0160206">
    <property type="term" value="F:tRNA (cytidine(32)/uridine(32)-2'-O)-methyltransferase activity"/>
    <property type="evidence" value="ECO:0007669"/>
    <property type="project" value="UniProtKB-EC"/>
</dbReference>
<comment type="similarity">
    <text evidence="1">Belongs to the class IV-like SAM-binding methyltransferase superfamily. RNA methyltransferase TrmH family.</text>
</comment>
<evidence type="ECO:0000256" key="1">
    <source>
        <dbReference type="ARBA" id="ARBA00007228"/>
    </source>
</evidence>
<evidence type="ECO:0000256" key="2">
    <source>
        <dbReference type="ARBA" id="ARBA00022603"/>
    </source>
</evidence>
<dbReference type="Pfam" id="PF00588">
    <property type="entry name" value="SpoU_methylase"/>
    <property type="match status" value="1"/>
</dbReference>
<dbReference type="PIRSF" id="PIRSF004808">
    <property type="entry name" value="LasT"/>
    <property type="match status" value="1"/>
</dbReference>
<proteinExistence type="inferred from homology"/>
<keyword evidence="3" id="KW-0808">Transferase</keyword>
<dbReference type="PANTHER" id="PTHR42786:SF7">
    <property type="entry name" value="TRNA_RRNA METHYLTRANSFERASE SPOU TYPE DOMAIN-CONTAINING PROTEIN"/>
    <property type="match status" value="1"/>
</dbReference>
<dbReference type="Gene3D" id="1.10.8.590">
    <property type="match status" value="1"/>
</dbReference>